<dbReference type="Gene3D" id="3.30.70.1290">
    <property type="entry name" value="Transposase IS200-like"/>
    <property type="match status" value="1"/>
</dbReference>
<sequence length="188" mass="22685">MPDKFRDRYRIPSIRLPNWDYSDSGYYFITICTKNKNEYFGEIVNDKNYLSEIGKITEKCWIEIPAHFPCVKLDEFVMMPNHIHGIIIIKNNVPYVETQNFASLQQAKQIKYQNKFGPQSKNLASIIRGFKIGVKKYATINKINFFWQSRYYDHIIRNEKEYYRVKQYIRDNPKNWETDRNNSNDIWT</sequence>
<dbReference type="SUPFAM" id="SSF143422">
    <property type="entry name" value="Transposase IS200-like"/>
    <property type="match status" value="1"/>
</dbReference>
<dbReference type="InterPro" id="IPR002686">
    <property type="entry name" value="Transposase_17"/>
</dbReference>
<evidence type="ECO:0000313" key="2">
    <source>
        <dbReference type="EMBL" id="PIU37171.1"/>
    </source>
</evidence>
<dbReference type="InterPro" id="IPR052715">
    <property type="entry name" value="RAYT_transposase"/>
</dbReference>
<reference evidence="3" key="1">
    <citation type="submission" date="2017-09" db="EMBL/GenBank/DDBJ databases">
        <title>Depth-based differentiation of microbial function through sediment-hosted aquifers and enrichment of novel symbionts in the deep terrestrial subsurface.</title>
        <authorList>
            <person name="Probst A.J."/>
            <person name="Ladd B."/>
            <person name="Jarett J.K."/>
            <person name="Geller-Mcgrath D.E."/>
            <person name="Sieber C.M.K."/>
            <person name="Emerson J.B."/>
            <person name="Anantharaman K."/>
            <person name="Thomas B.C."/>
            <person name="Malmstrom R."/>
            <person name="Stieglmeier M."/>
            <person name="Klingl A."/>
            <person name="Woyke T."/>
            <person name="Ryan C.M."/>
            <person name="Banfield J.F."/>
        </authorList>
    </citation>
    <scope>NUCLEOTIDE SEQUENCE [LARGE SCALE GENOMIC DNA]</scope>
</reference>
<dbReference type="SMART" id="SM01321">
    <property type="entry name" value="Y1_Tnp"/>
    <property type="match status" value="1"/>
</dbReference>
<dbReference type="GO" id="GO:0006313">
    <property type="term" value="P:DNA transposition"/>
    <property type="evidence" value="ECO:0007669"/>
    <property type="project" value="InterPro"/>
</dbReference>
<comment type="caution">
    <text evidence="2">The sequence shown here is derived from an EMBL/GenBank/DDBJ whole genome shotgun (WGS) entry which is preliminary data.</text>
</comment>
<dbReference type="Proteomes" id="UP000230184">
    <property type="component" value="Unassembled WGS sequence"/>
</dbReference>
<dbReference type="GO" id="GO:0043565">
    <property type="term" value="F:sequence-specific DNA binding"/>
    <property type="evidence" value="ECO:0007669"/>
    <property type="project" value="TreeGrafter"/>
</dbReference>
<evidence type="ECO:0000259" key="1">
    <source>
        <dbReference type="SMART" id="SM01321"/>
    </source>
</evidence>
<feature type="domain" description="Transposase IS200-like" evidence="1">
    <location>
        <begin position="22"/>
        <end position="172"/>
    </location>
</feature>
<evidence type="ECO:0000313" key="3">
    <source>
        <dbReference type="Proteomes" id="UP000230184"/>
    </source>
</evidence>
<name>A0A2M6YUL3_9BACT</name>
<dbReference type="PANTHER" id="PTHR36966:SF1">
    <property type="entry name" value="REP-ASSOCIATED TYROSINE TRANSPOSASE"/>
    <property type="match status" value="1"/>
</dbReference>
<organism evidence="2 3">
    <name type="scientific">Candidatus Roizmanbacteria bacterium CG07_land_8_20_14_0_80_34_15</name>
    <dbReference type="NCBI Taxonomy" id="1974849"/>
    <lineage>
        <taxon>Bacteria</taxon>
        <taxon>Candidatus Roizmaniibacteriota</taxon>
    </lineage>
</organism>
<gene>
    <name evidence="2" type="ORF">COT02_02170</name>
</gene>
<dbReference type="PANTHER" id="PTHR36966">
    <property type="entry name" value="REP-ASSOCIATED TYROSINE TRANSPOSASE"/>
    <property type="match status" value="1"/>
</dbReference>
<dbReference type="GO" id="GO:0004803">
    <property type="term" value="F:transposase activity"/>
    <property type="evidence" value="ECO:0007669"/>
    <property type="project" value="InterPro"/>
</dbReference>
<proteinExistence type="predicted"/>
<dbReference type="InterPro" id="IPR036515">
    <property type="entry name" value="Transposase_17_sf"/>
</dbReference>
<dbReference type="AlphaFoldDB" id="A0A2M6YUL3"/>
<accession>A0A2M6YUL3</accession>
<dbReference type="EMBL" id="PEWY01000059">
    <property type="protein sequence ID" value="PIU37171.1"/>
    <property type="molecule type" value="Genomic_DNA"/>
</dbReference>
<protein>
    <recommendedName>
        <fullName evidence="1">Transposase IS200-like domain-containing protein</fullName>
    </recommendedName>
</protein>